<dbReference type="Proteomes" id="UP000013569">
    <property type="component" value="Unassembled WGS sequence"/>
</dbReference>
<evidence type="ECO:0000313" key="2">
    <source>
        <dbReference type="EMBL" id="EON31937.1"/>
    </source>
</evidence>
<comment type="caution">
    <text evidence="2">The sequence shown here is derived from an EMBL/GenBank/DDBJ whole genome shotgun (WGS) entry which is preliminary data.</text>
</comment>
<protein>
    <submittedName>
        <fullName evidence="2">Uncharacterized protein</fullName>
    </submittedName>
</protein>
<organism evidence="2 3">
    <name type="scientific">Gordonia terrae C-6</name>
    <dbReference type="NCBI Taxonomy" id="1316928"/>
    <lineage>
        <taxon>Bacteria</taxon>
        <taxon>Bacillati</taxon>
        <taxon>Actinomycetota</taxon>
        <taxon>Actinomycetes</taxon>
        <taxon>Mycobacteriales</taxon>
        <taxon>Gordoniaceae</taxon>
        <taxon>Gordonia</taxon>
    </lineage>
</organism>
<sequence>MTTRFDGRRRSRHDDLPLTGLPAWGLEMMMGLYGPETIRRVCAEEAELGVVAPPVEPSPRCTEHALSSADDACPPRSGGGAGEGGDCPAVFNHVDAELEAINSLVRFLGRKLRRR</sequence>
<name>R7Y7D9_9ACTN</name>
<dbReference type="PATRIC" id="fig|1316928.3.peg.3034"/>
<proteinExistence type="predicted"/>
<dbReference type="AlphaFoldDB" id="R7Y7D9"/>
<evidence type="ECO:0000256" key="1">
    <source>
        <dbReference type="SAM" id="MobiDB-lite"/>
    </source>
</evidence>
<feature type="region of interest" description="Disordered" evidence="1">
    <location>
        <begin position="55"/>
        <end position="85"/>
    </location>
</feature>
<evidence type="ECO:0000313" key="3">
    <source>
        <dbReference type="Proteomes" id="UP000013569"/>
    </source>
</evidence>
<dbReference type="EMBL" id="AQPW01000018">
    <property type="protein sequence ID" value="EON31937.1"/>
    <property type="molecule type" value="Genomic_DNA"/>
</dbReference>
<accession>R7Y7D9</accession>
<gene>
    <name evidence="2" type="ORF">GTC6_15044</name>
</gene>
<dbReference type="RefSeq" id="WP_010843414.1">
    <property type="nucleotide sequence ID" value="NZ_AQPW01000018.1"/>
</dbReference>
<reference evidence="2 3" key="1">
    <citation type="journal article" date="2013" name="Genome Announc.">
        <title>Draft Genome Sequence of a Benzothiophene-Desulfurizing Bacterium, Gordona terrae Strain C-6.</title>
        <authorList>
            <person name="Wang W."/>
            <person name="Ma T."/>
            <person name="Ren Y."/>
            <person name="Li G."/>
        </authorList>
    </citation>
    <scope>NUCLEOTIDE SEQUENCE [LARGE SCALE GENOMIC DNA]</scope>
    <source>
        <strain evidence="2 3">C-6</strain>
    </source>
</reference>